<protein>
    <recommendedName>
        <fullName evidence="2">Reverse transcriptase zinc-binding domain-containing protein</fullName>
    </recommendedName>
</protein>
<comment type="caution">
    <text evidence="1">The sequence shown here is derived from an EMBL/GenBank/DDBJ whole genome shotgun (WGS) entry which is preliminary data.</text>
</comment>
<dbReference type="PANTHER" id="PTHR33116:SF78">
    <property type="entry name" value="OS12G0587133 PROTEIN"/>
    <property type="match status" value="1"/>
</dbReference>
<proteinExistence type="predicted"/>
<dbReference type="PANTHER" id="PTHR33116">
    <property type="entry name" value="REVERSE TRANSCRIPTASE ZINC-BINDING DOMAIN-CONTAINING PROTEIN-RELATED-RELATED"/>
    <property type="match status" value="1"/>
</dbReference>
<evidence type="ECO:0000313" key="1">
    <source>
        <dbReference type="EMBL" id="KAL0455538.1"/>
    </source>
</evidence>
<dbReference type="AlphaFoldDB" id="A0AAW2XNS7"/>
<accession>A0AAW2XNS7</accession>
<reference evidence="1" key="2">
    <citation type="journal article" date="2024" name="Plant">
        <title>Genomic evolution and insights into agronomic trait innovations of Sesamum species.</title>
        <authorList>
            <person name="Miao H."/>
            <person name="Wang L."/>
            <person name="Qu L."/>
            <person name="Liu H."/>
            <person name="Sun Y."/>
            <person name="Le M."/>
            <person name="Wang Q."/>
            <person name="Wei S."/>
            <person name="Zheng Y."/>
            <person name="Lin W."/>
            <person name="Duan Y."/>
            <person name="Cao H."/>
            <person name="Xiong S."/>
            <person name="Wang X."/>
            <person name="Wei L."/>
            <person name="Li C."/>
            <person name="Ma Q."/>
            <person name="Ju M."/>
            <person name="Zhao R."/>
            <person name="Li G."/>
            <person name="Mu C."/>
            <person name="Tian Q."/>
            <person name="Mei H."/>
            <person name="Zhang T."/>
            <person name="Gao T."/>
            <person name="Zhang H."/>
        </authorList>
    </citation>
    <scope>NUCLEOTIDE SEQUENCE</scope>
    <source>
        <strain evidence="1">KEN1</strain>
    </source>
</reference>
<name>A0AAW2XNS7_9LAMI</name>
<gene>
    <name evidence="1" type="ORF">Slati_0893000</name>
</gene>
<evidence type="ECO:0008006" key="2">
    <source>
        <dbReference type="Google" id="ProtNLM"/>
    </source>
</evidence>
<reference evidence="1" key="1">
    <citation type="submission" date="2020-06" db="EMBL/GenBank/DDBJ databases">
        <authorList>
            <person name="Li T."/>
            <person name="Hu X."/>
            <person name="Zhang T."/>
            <person name="Song X."/>
            <person name="Zhang H."/>
            <person name="Dai N."/>
            <person name="Sheng W."/>
            <person name="Hou X."/>
            <person name="Wei L."/>
        </authorList>
    </citation>
    <scope>NUCLEOTIDE SEQUENCE</scope>
    <source>
        <strain evidence="1">KEN1</strain>
        <tissue evidence="1">Leaf</tissue>
    </source>
</reference>
<sequence>MLSFAGRVQLIKSVLSALQVYWAMAFILPKHVIKEVEKRLRNFLWKGSTAVGYAKVSWKQPPITNRESMEITHSLPTIHGGCDRILWTGPGSSFSSSAAYAVFAPPGPKDALPETHDHLFFICSFATECLHAIRRETLGIPLEATLNVVIANGDWNWPEILDIHHREIMDKLPPLSGTDCISWNSTSGRFTNQDSIQLFQPMGPKVAWHIFLTGSFRIPRNNVILWLAIFGRLSTLDQAWWQ</sequence>
<dbReference type="EMBL" id="JACGWN010000003">
    <property type="protein sequence ID" value="KAL0455538.1"/>
    <property type="molecule type" value="Genomic_DNA"/>
</dbReference>
<organism evidence="1">
    <name type="scientific">Sesamum latifolium</name>
    <dbReference type="NCBI Taxonomy" id="2727402"/>
    <lineage>
        <taxon>Eukaryota</taxon>
        <taxon>Viridiplantae</taxon>
        <taxon>Streptophyta</taxon>
        <taxon>Embryophyta</taxon>
        <taxon>Tracheophyta</taxon>
        <taxon>Spermatophyta</taxon>
        <taxon>Magnoliopsida</taxon>
        <taxon>eudicotyledons</taxon>
        <taxon>Gunneridae</taxon>
        <taxon>Pentapetalae</taxon>
        <taxon>asterids</taxon>
        <taxon>lamiids</taxon>
        <taxon>Lamiales</taxon>
        <taxon>Pedaliaceae</taxon>
        <taxon>Sesamum</taxon>
    </lineage>
</organism>